<protein>
    <submittedName>
        <fullName evidence="1">Uncharacterized protein</fullName>
    </submittedName>
</protein>
<evidence type="ECO:0000313" key="2">
    <source>
        <dbReference type="Proteomes" id="UP000886653"/>
    </source>
</evidence>
<name>A0A9P6N8M6_9BASI</name>
<comment type="caution">
    <text evidence="1">The sequence shown here is derived from an EMBL/GenBank/DDBJ whole genome shotgun (WGS) entry which is preliminary data.</text>
</comment>
<organism evidence="1 2">
    <name type="scientific">Cronartium quercuum f. sp. fusiforme G11</name>
    <dbReference type="NCBI Taxonomy" id="708437"/>
    <lineage>
        <taxon>Eukaryota</taxon>
        <taxon>Fungi</taxon>
        <taxon>Dikarya</taxon>
        <taxon>Basidiomycota</taxon>
        <taxon>Pucciniomycotina</taxon>
        <taxon>Pucciniomycetes</taxon>
        <taxon>Pucciniales</taxon>
        <taxon>Coleosporiaceae</taxon>
        <taxon>Cronartium</taxon>
    </lineage>
</organism>
<dbReference type="OrthoDB" id="10559215at2759"/>
<proteinExistence type="predicted"/>
<accession>A0A9P6N8M6</accession>
<reference evidence="1" key="1">
    <citation type="submission" date="2013-11" db="EMBL/GenBank/DDBJ databases">
        <title>Genome sequence of the fusiform rust pathogen reveals effectors for host alternation and coevolution with pine.</title>
        <authorList>
            <consortium name="DOE Joint Genome Institute"/>
            <person name="Smith K."/>
            <person name="Pendleton A."/>
            <person name="Kubisiak T."/>
            <person name="Anderson C."/>
            <person name="Salamov A."/>
            <person name="Aerts A."/>
            <person name="Riley R."/>
            <person name="Clum A."/>
            <person name="Lindquist E."/>
            <person name="Ence D."/>
            <person name="Campbell M."/>
            <person name="Kronenberg Z."/>
            <person name="Feau N."/>
            <person name="Dhillon B."/>
            <person name="Hamelin R."/>
            <person name="Burleigh J."/>
            <person name="Smith J."/>
            <person name="Yandell M."/>
            <person name="Nelson C."/>
            <person name="Grigoriev I."/>
            <person name="Davis J."/>
        </authorList>
    </citation>
    <scope>NUCLEOTIDE SEQUENCE</scope>
    <source>
        <strain evidence="1">G11</strain>
    </source>
</reference>
<evidence type="ECO:0000313" key="1">
    <source>
        <dbReference type="EMBL" id="KAG0141343.1"/>
    </source>
</evidence>
<dbReference type="Proteomes" id="UP000886653">
    <property type="component" value="Unassembled WGS sequence"/>
</dbReference>
<dbReference type="AlphaFoldDB" id="A0A9P6N8M6"/>
<feature type="non-terminal residue" evidence="1">
    <location>
        <position position="1"/>
    </location>
</feature>
<sequence>LLSDGSNFNVWAADVEQYLTMIPGAADYLKEGALPTVAGWKDDLAQGVNSIIHWTVDSQLGMQLRDYSPVPSVRMSHLRNLYLGKTFANCLALFDQLKHSTYDLSATMLDIHISKMVGIQQHLEKAGLELLD</sequence>
<feature type="non-terminal residue" evidence="1">
    <location>
        <position position="132"/>
    </location>
</feature>
<keyword evidence="2" id="KW-1185">Reference proteome</keyword>
<dbReference type="EMBL" id="MU167390">
    <property type="protein sequence ID" value="KAG0141343.1"/>
    <property type="molecule type" value="Genomic_DNA"/>
</dbReference>
<gene>
    <name evidence="1" type="ORF">CROQUDRAFT_33165</name>
</gene>